<keyword evidence="1" id="KW-0732">Signal</keyword>
<reference evidence="2 3" key="1">
    <citation type="submission" date="2017-08" db="EMBL/GenBank/DDBJ databases">
        <title>Lysobacter sylvestris genome.</title>
        <authorList>
            <person name="Zhang D.-C."/>
            <person name="Albuquerque L."/>
            <person name="Franca L."/>
            <person name="Froufe H.J.C."/>
            <person name="Barroso C."/>
            <person name="Egas C."/>
            <person name="Da Costa M."/>
            <person name="Margesin R."/>
        </authorList>
    </citation>
    <scope>NUCLEOTIDE SEQUENCE [LARGE SCALE GENOMIC DNA]</scope>
    <source>
        <strain evidence="2 3">AM20-91</strain>
    </source>
</reference>
<keyword evidence="3" id="KW-1185">Reference proteome</keyword>
<dbReference type="InterPro" id="IPR021457">
    <property type="entry name" value="DUF3108"/>
</dbReference>
<evidence type="ECO:0000313" key="2">
    <source>
        <dbReference type="EMBL" id="PNS09381.1"/>
    </source>
</evidence>
<dbReference type="OrthoDB" id="6007799at2"/>
<feature type="signal peptide" evidence="1">
    <location>
        <begin position="1"/>
        <end position="22"/>
    </location>
</feature>
<accession>A0A2K1Q314</accession>
<organism evidence="2 3">
    <name type="scientific">Solilutibacter silvestris</name>
    <dbReference type="NCBI Taxonomy" id="1645665"/>
    <lineage>
        <taxon>Bacteria</taxon>
        <taxon>Pseudomonadati</taxon>
        <taxon>Pseudomonadota</taxon>
        <taxon>Gammaproteobacteria</taxon>
        <taxon>Lysobacterales</taxon>
        <taxon>Lysobacteraceae</taxon>
        <taxon>Solilutibacter</taxon>
    </lineage>
</organism>
<evidence type="ECO:0000256" key="1">
    <source>
        <dbReference type="SAM" id="SignalP"/>
    </source>
</evidence>
<gene>
    <name evidence="2" type="ORF">Lysil_1010</name>
</gene>
<feature type="chain" id="PRO_5014368084" description="DUF3108 domain-containing protein" evidence="1">
    <location>
        <begin position="23"/>
        <end position="218"/>
    </location>
</feature>
<dbReference type="Proteomes" id="UP000236220">
    <property type="component" value="Unassembled WGS sequence"/>
</dbReference>
<dbReference type="Pfam" id="PF11306">
    <property type="entry name" value="DUF3108"/>
    <property type="match status" value="1"/>
</dbReference>
<sequence length="218" mass="23432">MKPILTTLLATGLFAASLSAHAALKPFNATYQASYMGMAGAGKMSLVSQGGNEWKYSMSITASVGSAKQSTTFEDVGGNWRPLSGQDATNVLFKSDLRNANYDWGKREATWSGKVKPDRRGPVALQAGDVDAMLMNLAVVRDVEAGKPLHYRLVDNGKAKSVSFTIAGKETLTIAGKQVQATKVTGEDLVLWVATGYPVPVRIHKNQDNIDLKLQSID</sequence>
<name>A0A2K1Q314_9GAMM</name>
<dbReference type="AlphaFoldDB" id="A0A2K1Q314"/>
<protein>
    <recommendedName>
        <fullName evidence="4">DUF3108 domain-containing protein</fullName>
    </recommendedName>
</protein>
<dbReference type="RefSeq" id="WP_103074437.1">
    <property type="nucleotide sequence ID" value="NZ_NPZB01000001.1"/>
</dbReference>
<comment type="caution">
    <text evidence="2">The sequence shown here is derived from an EMBL/GenBank/DDBJ whole genome shotgun (WGS) entry which is preliminary data.</text>
</comment>
<proteinExistence type="predicted"/>
<evidence type="ECO:0000313" key="3">
    <source>
        <dbReference type="Proteomes" id="UP000236220"/>
    </source>
</evidence>
<dbReference type="EMBL" id="NPZB01000001">
    <property type="protein sequence ID" value="PNS09381.1"/>
    <property type="molecule type" value="Genomic_DNA"/>
</dbReference>
<evidence type="ECO:0008006" key="4">
    <source>
        <dbReference type="Google" id="ProtNLM"/>
    </source>
</evidence>